<accession>A0A8J6BY42</accession>
<name>A0A8J6BY42_ZIZPA</name>
<dbReference type="AlphaFoldDB" id="A0A8J6BY42"/>
<keyword evidence="2" id="KW-1185">Reference proteome</keyword>
<reference evidence="1" key="2">
    <citation type="submission" date="2021-02" db="EMBL/GenBank/DDBJ databases">
        <authorList>
            <person name="Kimball J.A."/>
            <person name="Haas M.W."/>
            <person name="Macchietto M."/>
            <person name="Kono T."/>
            <person name="Duquette J."/>
            <person name="Shao M."/>
        </authorList>
    </citation>
    <scope>NUCLEOTIDE SEQUENCE</scope>
    <source>
        <tissue evidence="1">Fresh leaf tissue</tissue>
    </source>
</reference>
<proteinExistence type="predicted"/>
<dbReference type="EMBL" id="JAAALK010000080">
    <property type="protein sequence ID" value="KAG8094093.1"/>
    <property type="molecule type" value="Genomic_DNA"/>
</dbReference>
<protein>
    <submittedName>
        <fullName evidence="1">Uncharacterized protein</fullName>
    </submittedName>
</protein>
<sequence length="118" mass="12279">MKTSSTLARRGAARDTCSTAHLPAVRVASSAKGSTRATSPCAFTSASGDGGDTVGKLVAPWGKLDSLEATEAKPRYVERLATVCYKSTRACISSADQVDGMNVVMASNLWNLTALIPN</sequence>
<gene>
    <name evidence="1" type="ORF">GUJ93_ZPchr0012g21084</name>
</gene>
<organism evidence="1 2">
    <name type="scientific">Zizania palustris</name>
    <name type="common">Northern wild rice</name>
    <dbReference type="NCBI Taxonomy" id="103762"/>
    <lineage>
        <taxon>Eukaryota</taxon>
        <taxon>Viridiplantae</taxon>
        <taxon>Streptophyta</taxon>
        <taxon>Embryophyta</taxon>
        <taxon>Tracheophyta</taxon>
        <taxon>Spermatophyta</taxon>
        <taxon>Magnoliopsida</taxon>
        <taxon>Liliopsida</taxon>
        <taxon>Poales</taxon>
        <taxon>Poaceae</taxon>
        <taxon>BOP clade</taxon>
        <taxon>Oryzoideae</taxon>
        <taxon>Oryzeae</taxon>
        <taxon>Zizaniinae</taxon>
        <taxon>Zizania</taxon>
    </lineage>
</organism>
<dbReference type="Proteomes" id="UP000729402">
    <property type="component" value="Unassembled WGS sequence"/>
</dbReference>
<evidence type="ECO:0000313" key="1">
    <source>
        <dbReference type="EMBL" id="KAG8094093.1"/>
    </source>
</evidence>
<evidence type="ECO:0000313" key="2">
    <source>
        <dbReference type="Proteomes" id="UP000729402"/>
    </source>
</evidence>
<reference evidence="1" key="1">
    <citation type="journal article" date="2021" name="bioRxiv">
        <title>Whole Genome Assembly and Annotation of Northern Wild Rice, Zizania palustris L., Supports a Whole Genome Duplication in the Zizania Genus.</title>
        <authorList>
            <person name="Haas M."/>
            <person name="Kono T."/>
            <person name="Macchietto M."/>
            <person name="Millas R."/>
            <person name="McGilp L."/>
            <person name="Shao M."/>
            <person name="Duquette J."/>
            <person name="Hirsch C.N."/>
            <person name="Kimball J."/>
        </authorList>
    </citation>
    <scope>NUCLEOTIDE SEQUENCE</scope>
    <source>
        <tissue evidence="1">Fresh leaf tissue</tissue>
    </source>
</reference>
<comment type="caution">
    <text evidence="1">The sequence shown here is derived from an EMBL/GenBank/DDBJ whole genome shotgun (WGS) entry which is preliminary data.</text>
</comment>